<evidence type="ECO:0000313" key="4">
    <source>
        <dbReference type="Proteomes" id="UP001469553"/>
    </source>
</evidence>
<organism evidence="3 4">
    <name type="scientific">Ameca splendens</name>
    <dbReference type="NCBI Taxonomy" id="208324"/>
    <lineage>
        <taxon>Eukaryota</taxon>
        <taxon>Metazoa</taxon>
        <taxon>Chordata</taxon>
        <taxon>Craniata</taxon>
        <taxon>Vertebrata</taxon>
        <taxon>Euteleostomi</taxon>
        <taxon>Actinopterygii</taxon>
        <taxon>Neopterygii</taxon>
        <taxon>Teleostei</taxon>
        <taxon>Neoteleostei</taxon>
        <taxon>Acanthomorphata</taxon>
        <taxon>Ovalentaria</taxon>
        <taxon>Atherinomorphae</taxon>
        <taxon>Cyprinodontiformes</taxon>
        <taxon>Goodeidae</taxon>
        <taxon>Ameca</taxon>
    </lineage>
</organism>
<dbReference type="Proteomes" id="UP001469553">
    <property type="component" value="Unassembled WGS sequence"/>
</dbReference>
<evidence type="ECO:0000313" key="3">
    <source>
        <dbReference type="EMBL" id="MEQ2311344.1"/>
    </source>
</evidence>
<feature type="chain" id="PRO_5046356809" description="Secreted protein" evidence="2">
    <location>
        <begin position="22"/>
        <end position="103"/>
    </location>
</feature>
<dbReference type="EMBL" id="JAHRIP010076728">
    <property type="protein sequence ID" value="MEQ2311344.1"/>
    <property type="molecule type" value="Genomic_DNA"/>
</dbReference>
<keyword evidence="2" id="KW-0732">Signal</keyword>
<evidence type="ECO:0000256" key="2">
    <source>
        <dbReference type="SAM" id="SignalP"/>
    </source>
</evidence>
<proteinExistence type="predicted"/>
<reference evidence="3 4" key="1">
    <citation type="submission" date="2021-06" db="EMBL/GenBank/DDBJ databases">
        <authorList>
            <person name="Palmer J.M."/>
        </authorList>
    </citation>
    <scope>NUCLEOTIDE SEQUENCE [LARGE SCALE GENOMIC DNA]</scope>
    <source>
        <strain evidence="3 4">AS_MEX2019</strain>
        <tissue evidence="3">Muscle</tissue>
    </source>
</reference>
<accession>A0ABV0ZZK5</accession>
<feature type="region of interest" description="Disordered" evidence="1">
    <location>
        <begin position="78"/>
        <end position="103"/>
    </location>
</feature>
<name>A0ABV0ZZK5_9TELE</name>
<evidence type="ECO:0000256" key="1">
    <source>
        <dbReference type="SAM" id="MobiDB-lite"/>
    </source>
</evidence>
<protein>
    <recommendedName>
        <fullName evidence="5">Secreted protein</fullName>
    </recommendedName>
</protein>
<sequence length="103" mass="12124">MSCHPLLHCLCIFFFFTVSFPAEKLSGLLSELQEKAQKIYFHMWSITANTLKLCLIFIKRNFIRICFGIISIVTDTETEMEKENKEAQMREREDIKEKGREGE</sequence>
<evidence type="ECO:0008006" key="5">
    <source>
        <dbReference type="Google" id="ProtNLM"/>
    </source>
</evidence>
<feature type="compositionally biased region" description="Basic and acidic residues" evidence="1">
    <location>
        <begin position="79"/>
        <end position="103"/>
    </location>
</feature>
<feature type="signal peptide" evidence="2">
    <location>
        <begin position="1"/>
        <end position="21"/>
    </location>
</feature>
<comment type="caution">
    <text evidence="3">The sequence shown here is derived from an EMBL/GenBank/DDBJ whole genome shotgun (WGS) entry which is preliminary data.</text>
</comment>
<gene>
    <name evidence="3" type="ORF">AMECASPLE_018891</name>
</gene>
<keyword evidence="4" id="KW-1185">Reference proteome</keyword>